<proteinExistence type="inferred from homology"/>
<dbReference type="GO" id="GO:0016491">
    <property type="term" value="F:oxidoreductase activity"/>
    <property type="evidence" value="ECO:0007669"/>
    <property type="project" value="UniProtKB-KW"/>
</dbReference>
<comment type="caution">
    <text evidence="7">The sequence shown here is derived from an EMBL/GenBank/DDBJ whole genome shotgun (WGS) entry which is preliminary data.</text>
</comment>
<gene>
    <name evidence="8" type="ORF">EDB92DRAFT_1803856</name>
    <name evidence="7" type="ORF">EDB92DRAFT_1937223</name>
</gene>
<evidence type="ECO:0000256" key="5">
    <source>
        <dbReference type="ARBA" id="ARBA00023002"/>
    </source>
</evidence>
<dbReference type="AlphaFoldDB" id="A0AAD4L4U8"/>
<evidence type="ECO:0000256" key="3">
    <source>
        <dbReference type="ARBA" id="ARBA00009734"/>
    </source>
</evidence>
<dbReference type="PANTHER" id="PTHR28071">
    <property type="entry name" value="REDOX PROTEIN FMP46, MITOCHONDRIAL-RELATED"/>
    <property type="match status" value="1"/>
</dbReference>
<dbReference type="InterPro" id="IPR012882">
    <property type="entry name" value="Fmp46"/>
</dbReference>
<evidence type="ECO:0000256" key="6">
    <source>
        <dbReference type="ARBA" id="ARBA00023128"/>
    </source>
</evidence>
<dbReference type="GO" id="GO:0005739">
    <property type="term" value="C:mitochondrion"/>
    <property type="evidence" value="ECO:0007669"/>
    <property type="project" value="UniProtKB-SubCell"/>
</dbReference>
<name>A0AAD4L4U8_9AGAM</name>
<evidence type="ECO:0000256" key="4">
    <source>
        <dbReference type="ARBA" id="ARBA00022946"/>
    </source>
</evidence>
<comment type="similarity">
    <text evidence="3">Belongs to the FMP46 family.</text>
</comment>
<organism evidence="7 9">
    <name type="scientific">Lactarius akahatsu</name>
    <dbReference type="NCBI Taxonomy" id="416441"/>
    <lineage>
        <taxon>Eukaryota</taxon>
        <taxon>Fungi</taxon>
        <taxon>Dikarya</taxon>
        <taxon>Basidiomycota</taxon>
        <taxon>Agaricomycotina</taxon>
        <taxon>Agaricomycetes</taxon>
        <taxon>Russulales</taxon>
        <taxon>Russulaceae</taxon>
        <taxon>Lactarius</taxon>
    </lineage>
</organism>
<dbReference type="Gene3D" id="3.40.30.10">
    <property type="entry name" value="Glutaredoxin"/>
    <property type="match status" value="1"/>
</dbReference>
<evidence type="ECO:0000256" key="1">
    <source>
        <dbReference type="ARBA" id="ARBA00002963"/>
    </source>
</evidence>
<evidence type="ECO:0000313" key="7">
    <source>
        <dbReference type="EMBL" id="KAH8979941.1"/>
    </source>
</evidence>
<keyword evidence="9" id="KW-1185">Reference proteome</keyword>
<dbReference type="PANTHER" id="PTHR28071:SF1">
    <property type="entry name" value="REDOX PROTEIN FMP46, MITOCHONDRIAL-RELATED"/>
    <property type="match status" value="1"/>
</dbReference>
<evidence type="ECO:0000313" key="9">
    <source>
        <dbReference type="Proteomes" id="UP001201163"/>
    </source>
</evidence>
<keyword evidence="4" id="KW-0809">Transit peptide</keyword>
<keyword evidence="5" id="KW-0560">Oxidoreductase</keyword>
<comment type="function">
    <text evidence="1">Putative mitochondrial redox protein which could be involved in the reduction of small toxic molecules.</text>
</comment>
<accession>A0AAD4L4U8</accession>
<dbReference type="EMBL" id="JAKELL010000089">
    <property type="protein sequence ID" value="KAH8983374.1"/>
    <property type="molecule type" value="Genomic_DNA"/>
</dbReference>
<keyword evidence="6" id="KW-0496">Mitochondrion</keyword>
<protein>
    <submittedName>
        <fullName evidence="7">Uncharacterized protein</fullName>
    </submittedName>
</protein>
<dbReference type="SUPFAM" id="SSF52833">
    <property type="entry name" value="Thioredoxin-like"/>
    <property type="match status" value="1"/>
</dbReference>
<sequence>MFSAFKRSIPQLSIFHNSSSAPSTKALATLRAAASSPYPSGALSASPLNFNLEVIENTPPTADQIRTILDYLPPLRDVDDPHHVSALISSHPSAPSLPDRPHSPEGLVRLAEKSPLAVKWPIVVDWTNGRASAGDSEGVKDILEYLRKKRDGEVKEEEDFKPKGWFS</sequence>
<dbReference type="Pfam" id="PF07955">
    <property type="entry name" value="DUF1687"/>
    <property type="match status" value="1"/>
</dbReference>
<evidence type="ECO:0000313" key="8">
    <source>
        <dbReference type="EMBL" id="KAH8983374.1"/>
    </source>
</evidence>
<comment type="subcellular location">
    <subcellularLocation>
        <location evidence="2">Mitochondrion</location>
    </subcellularLocation>
</comment>
<reference evidence="7" key="1">
    <citation type="submission" date="2022-01" db="EMBL/GenBank/DDBJ databases">
        <title>Comparative genomics reveals a dynamic genome evolution in the ectomycorrhizal milk-cap (Lactarius) mushrooms.</title>
        <authorList>
            <consortium name="DOE Joint Genome Institute"/>
            <person name="Lebreton A."/>
            <person name="Tang N."/>
            <person name="Kuo A."/>
            <person name="LaButti K."/>
            <person name="Drula E."/>
            <person name="Barry K."/>
            <person name="Clum A."/>
            <person name="Lipzen A."/>
            <person name="Mousain D."/>
            <person name="Ng V."/>
            <person name="Wang R."/>
            <person name="Wang X."/>
            <person name="Dai Y."/>
            <person name="Henrissat B."/>
            <person name="Grigoriev I.V."/>
            <person name="Guerin-Laguette A."/>
            <person name="Yu F."/>
            <person name="Martin F.M."/>
        </authorList>
    </citation>
    <scope>NUCLEOTIDE SEQUENCE</scope>
    <source>
        <strain evidence="7">QP</strain>
    </source>
</reference>
<dbReference type="PROSITE" id="PS51353">
    <property type="entry name" value="ARSC"/>
    <property type="match status" value="1"/>
</dbReference>
<dbReference type="InterPro" id="IPR036249">
    <property type="entry name" value="Thioredoxin-like_sf"/>
</dbReference>
<evidence type="ECO:0000256" key="2">
    <source>
        <dbReference type="ARBA" id="ARBA00004173"/>
    </source>
</evidence>
<dbReference type="Proteomes" id="UP001201163">
    <property type="component" value="Unassembled WGS sequence"/>
</dbReference>
<dbReference type="InterPro" id="IPR006660">
    <property type="entry name" value="Arsenate_reductase-like"/>
</dbReference>
<dbReference type="EMBL" id="JAKELL010000150">
    <property type="protein sequence ID" value="KAH8979941.1"/>
    <property type="molecule type" value="Genomic_DNA"/>
</dbReference>